<reference evidence="2 3" key="1">
    <citation type="submission" date="2007-10" db="EMBL/GenBank/DDBJ databases">
        <title>Complete sequence of Desulfococcus oleovorans Hxd3.</title>
        <authorList>
            <consortium name="US DOE Joint Genome Institute"/>
            <person name="Copeland A."/>
            <person name="Lucas S."/>
            <person name="Lapidus A."/>
            <person name="Barry K."/>
            <person name="Glavina del Rio T."/>
            <person name="Dalin E."/>
            <person name="Tice H."/>
            <person name="Pitluck S."/>
            <person name="Kiss H."/>
            <person name="Brettin T."/>
            <person name="Bruce D."/>
            <person name="Detter J.C."/>
            <person name="Han C."/>
            <person name="Schmutz J."/>
            <person name="Larimer F."/>
            <person name="Land M."/>
            <person name="Hauser L."/>
            <person name="Kyrpides N."/>
            <person name="Kim E."/>
            <person name="Wawrik B."/>
            <person name="Richardson P."/>
        </authorList>
    </citation>
    <scope>NUCLEOTIDE SEQUENCE [LARGE SCALE GENOMIC DNA]</scope>
    <source>
        <strain evidence="3">DSM 6200 / JCM 39069 / Hxd3</strain>
    </source>
</reference>
<dbReference type="EMBL" id="CP000859">
    <property type="protein sequence ID" value="ABW66927.1"/>
    <property type="molecule type" value="Genomic_DNA"/>
</dbReference>
<dbReference type="AlphaFoldDB" id="A8ZXG9"/>
<gene>
    <name evidence="2" type="ordered locus">Dole_1120</name>
</gene>
<dbReference type="KEGG" id="dol:Dole_1120"/>
<sequence length="192" mass="20871">MFFKRKKQAGPDRPVEKAEESLTKGVMLAYWILLLHLGLIAIAGLVVLIFRGVAYYFLWLVFGGAAIVAGSGYYILKKMKQERHTIQQILRMPEFRGRPVEISLLGGAASLRMGGGSPAPMDVNPAGGSATPLLEDPARTRIRDLGELGRLYRDGMITRQEYEALKSGILASVRPEALNGDPSGTVDIGSAE</sequence>
<keyword evidence="1" id="KW-0812">Transmembrane</keyword>
<feature type="transmembrane region" description="Helical" evidence="1">
    <location>
        <begin position="28"/>
        <end position="50"/>
    </location>
</feature>
<protein>
    <recommendedName>
        <fullName evidence="4">SHOCT domain-containing protein</fullName>
    </recommendedName>
</protein>
<dbReference type="RefSeq" id="WP_012174545.1">
    <property type="nucleotide sequence ID" value="NC_009943.1"/>
</dbReference>
<organism evidence="2 3">
    <name type="scientific">Desulfosudis oleivorans (strain DSM 6200 / JCM 39069 / Hxd3)</name>
    <name type="common">Desulfococcus oleovorans</name>
    <dbReference type="NCBI Taxonomy" id="96561"/>
    <lineage>
        <taxon>Bacteria</taxon>
        <taxon>Pseudomonadati</taxon>
        <taxon>Thermodesulfobacteriota</taxon>
        <taxon>Desulfobacteria</taxon>
        <taxon>Desulfobacterales</taxon>
        <taxon>Desulfosudaceae</taxon>
        <taxon>Desulfosudis</taxon>
    </lineage>
</organism>
<keyword evidence="1" id="KW-1133">Transmembrane helix</keyword>
<dbReference type="OrthoDB" id="5405940at2"/>
<accession>A8ZXG9</accession>
<evidence type="ECO:0000256" key="1">
    <source>
        <dbReference type="SAM" id="Phobius"/>
    </source>
</evidence>
<dbReference type="Proteomes" id="UP000008561">
    <property type="component" value="Chromosome"/>
</dbReference>
<evidence type="ECO:0000313" key="2">
    <source>
        <dbReference type="EMBL" id="ABW66927.1"/>
    </source>
</evidence>
<name>A8ZXG9_DESOH</name>
<keyword evidence="1" id="KW-0472">Membrane</keyword>
<dbReference type="STRING" id="96561.Dole_1120"/>
<feature type="transmembrane region" description="Helical" evidence="1">
    <location>
        <begin position="56"/>
        <end position="76"/>
    </location>
</feature>
<keyword evidence="3" id="KW-1185">Reference proteome</keyword>
<evidence type="ECO:0008006" key="4">
    <source>
        <dbReference type="Google" id="ProtNLM"/>
    </source>
</evidence>
<proteinExistence type="predicted"/>
<evidence type="ECO:0000313" key="3">
    <source>
        <dbReference type="Proteomes" id="UP000008561"/>
    </source>
</evidence>
<dbReference type="HOGENOM" id="CLU_1641339_0_0_7"/>
<dbReference type="eggNOG" id="ENOG5030WIJ">
    <property type="taxonomic scope" value="Bacteria"/>
</dbReference>